<dbReference type="EMBL" id="JAUZMZ010000091">
    <property type="protein sequence ID" value="MEE2033620.1"/>
    <property type="molecule type" value="Genomic_DNA"/>
</dbReference>
<organism evidence="1 2">
    <name type="scientific">Rhodococcus chondri</name>
    <dbReference type="NCBI Taxonomy" id="3065941"/>
    <lineage>
        <taxon>Bacteria</taxon>
        <taxon>Bacillati</taxon>
        <taxon>Actinomycetota</taxon>
        <taxon>Actinomycetes</taxon>
        <taxon>Mycobacteriales</taxon>
        <taxon>Nocardiaceae</taxon>
        <taxon>Rhodococcus</taxon>
    </lineage>
</organism>
<accession>A0ABU7JUB2</accession>
<dbReference type="Pfam" id="PF12840">
    <property type="entry name" value="HTH_20"/>
    <property type="match status" value="1"/>
</dbReference>
<dbReference type="Proteomes" id="UP001331936">
    <property type="component" value="Unassembled WGS sequence"/>
</dbReference>
<dbReference type="SUPFAM" id="SSF46785">
    <property type="entry name" value="Winged helix' DNA-binding domain"/>
    <property type="match status" value="1"/>
</dbReference>
<sequence>MRDDLERDIAGIGALADPVRRSLYLYVTAQPEAVGREDAAAAVDLPVHSAKFHLDRLVAEGLLDTEFRRLSGRTGPGAGRPSKLYRRSSRHLSVSLPERRYDLAGQVLAEAIEQSMHDAVPIADAVRTAADRHGRRLAAESPAEQKSCADVTSEPAAAVTVSTEVEQVGTILARYGYEPRTAGNSIRLANCPFHRLASTHRQLVCSMNLALIEGLLAGLDADDLAATLAPEPGFCCVSIDRRGTPPSPR</sequence>
<proteinExistence type="predicted"/>
<keyword evidence="2" id="KW-1185">Reference proteome</keyword>
<reference evidence="1 2" key="1">
    <citation type="submission" date="2023-08" db="EMBL/GenBank/DDBJ databases">
        <authorList>
            <person name="Girao M."/>
            <person name="Carvalho M.F."/>
        </authorList>
    </citation>
    <scope>NUCLEOTIDE SEQUENCE [LARGE SCALE GENOMIC DNA]</scope>
    <source>
        <strain evidence="1 2">CC-R104</strain>
    </source>
</reference>
<comment type="caution">
    <text evidence="1">The sequence shown here is derived from an EMBL/GenBank/DDBJ whole genome shotgun (WGS) entry which is preliminary data.</text>
</comment>
<name>A0ABU7JUB2_9NOCA</name>
<dbReference type="RefSeq" id="WP_330153015.1">
    <property type="nucleotide sequence ID" value="NZ_JAUZMZ010000091.1"/>
</dbReference>
<dbReference type="InterPro" id="IPR036390">
    <property type="entry name" value="WH_DNA-bd_sf"/>
</dbReference>
<dbReference type="InterPro" id="IPR036388">
    <property type="entry name" value="WH-like_DNA-bd_sf"/>
</dbReference>
<evidence type="ECO:0000313" key="2">
    <source>
        <dbReference type="Proteomes" id="UP001331936"/>
    </source>
</evidence>
<evidence type="ECO:0000313" key="1">
    <source>
        <dbReference type="EMBL" id="MEE2033620.1"/>
    </source>
</evidence>
<protein>
    <submittedName>
        <fullName evidence="1">Transcriptional regulator</fullName>
    </submittedName>
</protein>
<dbReference type="Gene3D" id="1.10.10.10">
    <property type="entry name" value="Winged helix-like DNA-binding domain superfamily/Winged helix DNA-binding domain"/>
    <property type="match status" value="1"/>
</dbReference>
<gene>
    <name evidence="1" type="ORF">Q8814_16090</name>
</gene>